<dbReference type="InterPro" id="IPR038770">
    <property type="entry name" value="Na+/solute_symporter_sf"/>
</dbReference>
<dbReference type="AlphaFoldDB" id="A0A0A8K7A0"/>
<keyword evidence="10 11" id="KW-0472">Membrane</keyword>
<evidence type="ECO:0000256" key="2">
    <source>
        <dbReference type="ARBA" id="ARBA00005551"/>
    </source>
</evidence>
<keyword evidence="9" id="KW-0406">Ion transport</keyword>
<evidence type="ECO:0000256" key="10">
    <source>
        <dbReference type="ARBA" id="ARBA00023136"/>
    </source>
</evidence>
<feature type="transmembrane region" description="Helical" evidence="11">
    <location>
        <begin position="184"/>
        <end position="205"/>
    </location>
</feature>
<sequence length="609" mass="65217">MTEAQLIQVTVFLAAAAIAAPLGRYLGIGAVLGYLAAGVVIGPYVLGPLYALDHVEKVLEFGEFGVVLLLFVIGLELRPVRLWAMRSAIFGLGAAQLVVTGFVLAAIGLAFGLATGQALFIGLALSLSSTAFALQVLEEKGELTTRHGRLAFSILLFQDLAAIPLIALVPLFALGSGEEPPMDLGSAGLAILTIAGVIVVGRFLLSRLYRLVAKVGVREAMTASALLTVVGVALLMEEVGLSAALGSFIAGALLADSEYRHQIEADIAPFEGLLLAVFFMAVGMSIELSVLVARPGALLLIVAVLIAVKFAVLFGLGRWWGLKTVQARRLGIVLSQGGEFAFVLFSVGIVEGAIDRDTAGLLTLAVTLSMAATPLLLLADDMVRRIGKSTAPDYEIPPEDEKHVIIAGFGRFGQIVARVLRARHIPFTALDKSIAQVDFVKRFGAKIYYGDAGRIDILRAAGTDKASAFVLAIDDVENSLRVAEIVRENFPDLPIYARARDRIHVHKLMDLGITIIERETFLAALTLTSELLRGLGLRPNEAKRLIETFKTHDEARLFNEYQDYTDREKMRANALSAAVELEDLFAKDIEALENGGASDERSDDRGSSG</sequence>
<dbReference type="NCBIfam" id="TIGR00932">
    <property type="entry name" value="2a37"/>
    <property type="match status" value="1"/>
</dbReference>
<dbReference type="PANTHER" id="PTHR46157:SF4">
    <property type="entry name" value="K(+) EFFLUX ANTIPORTER 3, CHLOROPLASTIC"/>
    <property type="match status" value="1"/>
</dbReference>
<dbReference type="PANTHER" id="PTHR46157">
    <property type="entry name" value="K(+) EFFLUX ANTIPORTER 3, CHLOROPLASTIC"/>
    <property type="match status" value="1"/>
</dbReference>
<feature type="transmembrane region" description="Helical" evidence="11">
    <location>
        <begin position="332"/>
        <end position="354"/>
    </location>
</feature>
<keyword evidence="7" id="KW-0630">Potassium</keyword>
<feature type="domain" description="RCK N-terminal" evidence="12">
    <location>
        <begin position="401"/>
        <end position="520"/>
    </location>
</feature>
<organism evidence="13 14">
    <name type="scientific">Methyloceanibacter caenitepidi</name>
    <dbReference type="NCBI Taxonomy" id="1384459"/>
    <lineage>
        <taxon>Bacteria</taxon>
        <taxon>Pseudomonadati</taxon>
        <taxon>Pseudomonadota</taxon>
        <taxon>Alphaproteobacteria</taxon>
        <taxon>Hyphomicrobiales</taxon>
        <taxon>Hyphomicrobiaceae</taxon>
        <taxon>Methyloceanibacter</taxon>
    </lineage>
</organism>
<dbReference type="InterPro" id="IPR003148">
    <property type="entry name" value="RCK_N"/>
</dbReference>
<evidence type="ECO:0000256" key="4">
    <source>
        <dbReference type="ARBA" id="ARBA00022449"/>
    </source>
</evidence>
<reference evidence="13 14" key="1">
    <citation type="submission" date="2014-09" db="EMBL/GenBank/DDBJ databases">
        <title>Genome sequencing of Methyloceanibacter caenitepidi Gela4.</title>
        <authorList>
            <person name="Takeuchi M."/>
            <person name="Susumu S."/>
            <person name="Kamagata Y."/>
            <person name="Oshima K."/>
            <person name="Hattori M."/>
            <person name="Iwasaki W."/>
        </authorList>
    </citation>
    <scope>NUCLEOTIDE SEQUENCE [LARGE SCALE GENOMIC DNA]</scope>
    <source>
        <strain evidence="13 14">Gela4</strain>
    </source>
</reference>
<dbReference type="Proteomes" id="UP000031643">
    <property type="component" value="Chromosome"/>
</dbReference>
<keyword evidence="3" id="KW-0813">Transport</keyword>
<keyword evidence="4" id="KW-0050">Antiport</keyword>
<dbReference type="GO" id="GO:0015297">
    <property type="term" value="F:antiporter activity"/>
    <property type="evidence" value="ECO:0007669"/>
    <property type="project" value="UniProtKB-KW"/>
</dbReference>
<evidence type="ECO:0000256" key="3">
    <source>
        <dbReference type="ARBA" id="ARBA00022448"/>
    </source>
</evidence>
<dbReference type="SUPFAM" id="SSF51735">
    <property type="entry name" value="NAD(P)-binding Rossmann-fold domains"/>
    <property type="match status" value="1"/>
</dbReference>
<evidence type="ECO:0000256" key="9">
    <source>
        <dbReference type="ARBA" id="ARBA00023065"/>
    </source>
</evidence>
<dbReference type="GO" id="GO:0008324">
    <property type="term" value="F:monoatomic cation transmembrane transporter activity"/>
    <property type="evidence" value="ECO:0007669"/>
    <property type="project" value="InterPro"/>
</dbReference>
<accession>A0A0A8K7A0</accession>
<feature type="transmembrane region" description="Helical" evidence="11">
    <location>
        <begin position="58"/>
        <end position="77"/>
    </location>
</feature>
<dbReference type="GO" id="GO:0005886">
    <property type="term" value="C:plasma membrane"/>
    <property type="evidence" value="ECO:0007669"/>
    <property type="project" value="TreeGrafter"/>
</dbReference>
<dbReference type="GO" id="GO:0006813">
    <property type="term" value="P:potassium ion transport"/>
    <property type="evidence" value="ECO:0007669"/>
    <property type="project" value="UniProtKB-KW"/>
</dbReference>
<dbReference type="HOGENOM" id="CLU_005126_9_3_5"/>
<evidence type="ECO:0000256" key="11">
    <source>
        <dbReference type="SAM" id="Phobius"/>
    </source>
</evidence>
<keyword evidence="8 11" id="KW-1133">Transmembrane helix</keyword>
<evidence type="ECO:0000313" key="13">
    <source>
        <dbReference type="EMBL" id="BAQ18367.1"/>
    </source>
</evidence>
<protein>
    <submittedName>
        <fullName evidence="13">Glutathione-regulated potassium-efflux system protein KefB</fullName>
    </submittedName>
</protein>
<comment type="similarity">
    <text evidence="2">Belongs to the monovalent cation:proton antiporter 2 (CPA2) transporter (TC 2.A.37) family.</text>
</comment>
<evidence type="ECO:0000256" key="7">
    <source>
        <dbReference type="ARBA" id="ARBA00022958"/>
    </source>
</evidence>
<dbReference type="Gene3D" id="3.40.50.720">
    <property type="entry name" value="NAD(P)-binding Rossmann-like Domain"/>
    <property type="match status" value="1"/>
</dbReference>
<evidence type="ECO:0000256" key="5">
    <source>
        <dbReference type="ARBA" id="ARBA00022538"/>
    </source>
</evidence>
<feature type="transmembrane region" description="Helical" evidence="11">
    <location>
        <begin position="89"/>
        <end position="112"/>
    </location>
</feature>
<feature type="transmembrane region" description="Helical" evidence="11">
    <location>
        <begin position="118"/>
        <end position="137"/>
    </location>
</feature>
<dbReference type="GO" id="GO:0012505">
    <property type="term" value="C:endomembrane system"/>
    <property type="evidence" value="ECO:0007669"/>
    <property type="project" value="UniProtKB-SubCell"/>
</dbReference>
<dbReference type="RefSeq" id="WP_045368490.1">
    <property type="nucleotide sequence ID" value="NZ_AP014648.1"/>
</dbReference>
<keyword evidence="14" id="KW-1185">Reference proteome</keyword>
<feature type="transmembrane region" description="Helical" evidence="11">
    <location>
        <begin position="6"/>
        <end position="23"/>
    </location>
</feature>
<dbReference type="GO" id="GO:1902600">
    <property type="term" value="P:proton transmembrane transport"/>
    <property type="evidence" value="ECO:0007669"/>
    <property type="project" value="InterPro"/>
</dbReference>
<dbReference type="STRING" id="1384459.GL4_2935"/>
<feature type="transmembrane region" description="Helical" evidence="11">
    <location>
        <begin position="149"/>
        <end position="172"/>
    </location>
</feature>
<dbReference type="InterPro" id="IPR006153">
    <property type="entry name" value="Cation/H_exchanger_TM"/>
</dbReference>
<dbReference type="InterPro" id="IPR004771">
    <property type="entry name" value="K/H_exchanger"/>
</dbReference>
<feature type="transmembrane region" description="Helical" evidence="11">
    <location>
        <begin position="271"/>
        <end position="292"/>
    </location>
</feature>
<comment type="subcellular location">
    <subcellularLocation>
        <location evidence="1">Endomembrane system</location>
        <topology evidence="1">Multi-pass membrane protein</topology>
    </subcellularLocation>
</comment>
<gene>
    <name evidence="13" type="ORF">GL4_2935</name>
</gene>
<dbReference type="Gene3D" id="1.20.1530.20">
    <property type="match status" value="1"/>
</dbReference>
<evidence type="ECO:0000256" key="6">
    <source>
        <dbReference type="ARBA" id="ARBA00022692"/>
    </source>
</evidence>
<evidence type="ECO:0000259" key="12">
    <source>
        <dbReference type="PROSITE" id="PS51201"/>
    </source>
</evidence>
<evidence type="ECO:0000256" key="1">
    <source>
        <dbReference type="ARBA" id="ARBA00004127"/>
    </source>
</evidence>
<feature type="transmembrane region" description="Helical" evidence="11">
    <location>
        <begin position="298"/>
        <end position="320"/>
    </location>
</feature>
<dbReference type="EMBL" id="AP014648">
    <property type="protein sequence ID" value="BAQ18367.1"/>
    <property type="molecule type" value="Genomic_DNA"/>
</dbReference>
<evidence type="ECO:0000313" key="14">
    <source>
        <dbReference type="Proteomes" id="UP000031643"/>
    </source>
</evidence>
<evidence type="ECO:0000256" key="8">
    <source>
        <dbReference type="ARBA" id="ARBA00022989"/>
    </source>
</evidence>
<dbReference type="InterPro" id="IPR036291">
    <property type="entry name" value="NAD(P)-bd_dom_sf"/>
</dbReference>
<dbReference type="KEGG" id="mcg:GL4_2935"/>
<dbReference type="FunFam" id="3.40.50.720:FF:000036">
    <property type="entry name" value="Glutathione-regulated potassium-efflux system protein KefB"/>
    <property type="match status" value="1"/>
</dbReference>
<dbReference type="Pfam" id="PF00999">
    <property type="entry name" value="Na_H_Exchanger"/>
    <property type="match status" value="1"/>
</dbReference>
<dbReference type="Pfam" id="PF02254">
    <property type="entry name" value="TrkA_N"/>
    <property type="match status" value="1"/>
</dbReference>
<feature type="transmembrane region" description="Helical" evidence="11">
    <location>
        <begin position="30"/>
        <end position="52"/>
    </location>
</feature>
<feature type="transmembrane region" description="Helical" evidence="11">
    <location>
        <begin position="360"/>
        <end position="379"/>
    </location>
</feature>
<proteinExistence type="inferred from homology"/>
<name>A0A0A8K7A0_9HYPH</name>
<keyword evidence="5" id="KW-0633">Potassium transport</keyword>
<keyword evidence="6 11" id="KW-0812">Transmembrane</keyword>
<dbReference type="OrthoDB" id="9781411at2"/>
<dbReference type="PROSITE" id="PS51201">
    <property type="entry name" value="RCK_N"/>
    <property type="match status" value="1"/>
</dbReference>